<gene>
    <name evidence="2" type="ORF">IV203_004921</name>
    <name evidence="1" type="ORF">IV203_024768</name>
    <name evidence="3" type="ORF">IV203_025222</name>
</gene>
<sequence length="343" mass="39549">MVAEETKEMWRQFRSLNPVGDQGITTIDVPTDGNFETNHCKECTDWTTIDEPKNIEAALLKRNRIHFGQAQGTPPTISPLREKINWSASTYESELILEGDHIDSAMLSAAEKLMLTHFPRTTNLDTITAQITEAEWEGKMKVWNESRQPVQVTCTLATTTKPFPVPENYDYEDPDKPPLCEDLRNDLVQGQLQLVNYAIKHSYCYNRWSKVATFMIQKEPGKTQVHRLRVIYLYEADFNLLLGVKWRQLTHHCIDNNLLNPWRFAGLPGRDATTPVFLEELQWEISRASRRSLLRMDFDATSCYDRIIPNIANLAGRSFGQHRALCFLHAKFLEDAQYILKTS</sequence>
<keyword evidence="4" id="KW-1185">Reference proteome</keyword>
<reference evidence="2" key="1">
    <citation type="journal article" date="2021" name="Sci. Rep.">
        <title>Diploid genomic architecture of Nitzschia inconspicua, an elite biomass production diatom.</title>
        <authorList>
            <person name="Oliver A."/>
            <person name="Podell S."/>
            <person name="Pinowska A."/>
            <person name="Traller J.C."/>
            <person name="Smith S.R."/>
            <person name="McClure R."/>
            <person name="Beliaev A."/>
            <person name="Bohutskyi P."/>
            <person name="Hill E.A."/>
            <person name="Rabines A."/>
            <person name="Zheng H."/>
            <person name="Allen L.Z."/>
            <person name="Kuo A."/>
            <person name="Grigoriev I.V."/>
            <person name="Allen A.E."/>
            <person name="Hazlebeck D."/>
            <person name="Allen E.E."/>
        </authorList>
    </citation>
    <scope>NUCLEOTIDE SEQUENCE</scope>
    <source>
        <strain evidence="2">Hildebrandi</strain>
    </source>
</reference>
<dbReference type="AlphaFoldDB" id="A0A9K3PI62"/>
<evidence type="ECO:0000313" key="3">
    <source>
        <dbReference type="EMBL" id="KAG7362338.1"/>
    </source>
</evidence>
<evidence type="ECO:0000313" key="2">
    <source>
        <dbReference type="EMBL" id="KAG7345854.1"/>
    </source>
</evidence>
<protein>
    <submittedName>
        <fullName evidence="2">Uncharacterized protein</fullName>
    </submittedName>
</protein>
<proteinExistence type="predicted"/>
<comment type="caution">
    <text evidence="2">The sequence shown here is derived from an EMBL/GenBank/DDBJ whole genome shotgun (WGS) entry which is preliminary data.</text>
</comment>
<accession>A0A9K3PI62</accession>
<dbReference type="Proteomes" id="UP000693970">
    <property type="component" value="Unassembled WGS sequence"/>
</dbReference>
<dbReference type="OrthoDB" id="52050at2759"/>
<dbReference type="EMBL" id="JAGRRH010000021">
    <property type="protein sequence ID" value="KAG7345854.1"/>
    <property type="molecule type" value="Genomic_DNA"/>
</dbReference>
<evidence type="ECO:0000313" key="1">
    <source>
        <dbReference type="EMBL" id="KAG7339729.1"/>
    </source>
</evidence>
<dbReference type="EMBL" id="JAGRRH010000031">
    <property type="protein sequence ID" value="KAG7339729.1"/>
    <property type="molecule type" value="Genomic_DNA"/>
</dbReference>
<reference evidence="2" key="2">
    <citation type="submission" date="2021-04" db="EMBL/GenBank/DDBJ databases">
        <authorList>
            <person name="Podell S."/>
        </authorList>
    </citation>
    <scope>NUCLEOTIDE SEQUENCE</scope>
    <source>
        <strain evidence="2">Hildebrandi</strain>
    </source>
</reference>
<organism evidence="2 4">
    <name type="scientific">Nitzschia inconspicua</name>
    <dbReference type="NCBI Taxonomy" id="303405"/>
    <lineage>
        <taxon>Eukaryota</taxon>
        <taxon>Sar</taxon>
        <taxon>Stramenopiles</taxon>
        <taxon>Ochrophyta</taxon>
        <taxon>Bacillariophyta</taxon>
        <taxon>Bacillariophyceae</taxon>
        <taxon>Bacillariophycidae</taxon>
        <taxon>Bacillariales</taxon>
        <taxon>Bacillariaceae</taxon>
        <taxon>Nitzschia</taxon>
    </lineage>
</organism>
<dbReference type="EMBL" id="JAGRRH010000011">
    <property type="protein sequence ID" value="KAG7362338.1"/>
    <property type="molecule type" value="Genomic_DNA"/>
</dbReference>
<name>A0A9K3PI62_9STRA</name>
<evidence type="ECO:0000313" key="4">
    <source>
        <dbReference type="Proteomes" id="UP000693970"/>
    </source>
</evidence>